<accession>A0A382Z9P3</accession>
<feature type="region of interest" description="Disordered" evidence="1">
    <location>
        <begin position="25"/>
        <end position="44"/>
    </location>
</feature>
<reference evidence="2" key="1">
    <citation type="submission" date="2018-05" db="EMBL/GenBank/DDBJ databases">
        <authorList>
            <person name="Lanie J.A."/>
            <person name="Ng W.-L."/>
            <person name="Kazmierczak K.M."/>
            <person name="Andrzejewski T.M."/>
            <person name="Davidsen T.M."/>
            <person name="Wayne K.J."/>
            <person name="Tettelin H."/>
            <person name="Glass J.I."/>
            <person name="Rusch D."/>
            <person name="Podicherti R."/>
            <person name="Tsui H.-C.T."/>
            <person name="Winkler M.E."/>
        </authorList>
    </citation>
    <scope>NUCLEOTIDE SEQUENCE</scope>
</reference>
<sequence length="44" mass="5194">VLEEVEAYIKETKRYTDKIEKASKVKPRFPKPPEEIGSRYPKSQ</sequence>
<gene>
    <name evidence="2" type="ORF">METZ01_LOCUS445091</name>
</gene>
<organism evidence="2">
    <name type="scientific">marine metagenome</name>
    <dbReference type="NCBI Taxonomy" id="408172"/>
    <lineage>
        <taxon>unclassified sequences</taxon>
        <taxon>metagenomes</taxon>
        <taxon>ecological metagenomes</taxon>
    </lineage>
</organism>
<feature type="non-terminal residue" evidence="2">
    <location>
        <position position="1"/>
    </location>
</feature>
<evidence type="ECO:0000313" key="2">
    <source>
        <dbReference type="EMBL" id="SVD92237.1"/>
    </source>
</evidence>
<dbReference type="AlphaFoldDB" id="A0A382Z9P3"/>
<dbReference type="EMBL" id="UINC01182178">
    <property type="protein sequence ID" value="SVD92237.1"/>
    <property type="molecule type" value="Genomic_DNA"/>
</dbReference>
<proteinExistence type="predicted"/>
<evidence type="ECO:0000256" key="1">
    <source>
        <dbReference type="SAM" id="MobiDB-lite"/>
    </source>
</evidence>
<name>A0A382Z9P3_9ZZZZ</name>
<protein>
    <submittedName>
        <fullName evidence="2">Uncharacterized protein</fullName>
    </submittedName>
</protein>